<evidence type="ECO:0000256" key="2">
    <source>
        <dbReference type="ARBA" id="ARBA00022723"/>
    </source>
</evidence>
<sequence length="499" mass="52747">MQLKLALALVLLAATSAAATAILRDDLSAKDQAKVASVTRPATDFSRPEAFEAMPAGAATVLKPRDANALSHPSANLSLDDQQRFVVGNGLFRKEWISAPSSTQASDGLGPLFNARACQSCHIKDGRGHAPANAGDDAVSLLLRISIPPNGKQQSAIDAGLLTAVPEPTYGSQLQDFAVAGLAAEGQVRIAYEEFPASLSGGETVILRKPAVTIGNLGFGPLAPDFMLSARIAPPMGGMGLLDAIHPADILAKADPDDANGDGISGRPNMVGDGRGGLTIGRFGWKAVQPTVEQQTAHAFAGDMGLSTPILADHWGDCGEAEAACRSMPHGAQADFGPEEVPRDLLDFVTFYSENLALPARPNSGNTTVLNGKKAFYQAGCPSCHVPKYVTSRNAAHEAHRFQLIWPYTDLLLHDMGAELADNRPEGQATGREWRTPPLWGIGTATTISGEAGFLHDGRARTLKEAILWHGGEAQAARDSFAAMQRDERDALIRFLESL</sequence>
<dbReference type="InterPro" id="IPR036909">
    <property type="entry name" value="Cyt_c-like_dom_sf"/>
</dbReference>
<organism evidence="7 8">
    <name type="scientific">Tianweitania sediminis</name>
    <dbReference type="NCBI Taxonomy" id="1502156"/>
    <lineage>
        <taxon>Bacteria</taxon>
        <taxon>Pseudomonadati</taxon>
        <taxon>Pseudomonadota</taxon>
        <taxon>Alphaproteobacteria</taxon>
        <taxon>Hyphomicrobiales</taxon>
        <taxon>Phyllobacteriaceae</taxon>
        <taxon>Tianweitania</taxon>
    </lineage>
</organism>
<name>A0A8J7RKG2_9HYPH</name>
<dbReference type="AlphaFoldDB" id="A0A8J7RKG2"/>
<comment type="caution">
    <text evidence="7">The sequence shown here is derived from an EMBL/GenBank/DDBJ whole genome shotgun (WGS) entry which is preliminary data.</text>
</comment>
<keyword evidence="3 4" id="KW-0408">Iron</keyword>
<evidence type="ECO:0000256" key="5">
    <source>
        <dbReference type="SAM" id="SignalP"/>
    </source>
</evidence>
<keyword evidence="2 4" id="KW-0479">Metal-binding</keyword>
<dbReference type="GO" id="GO:0009055">
    <property type="term" value="F:electron transfer activity"/>
    <property type="evidence" value="ECO:0007669"/>
    <property type="project" value="InterPro"/>
</dbReference>
<dbReference type="SUPFAM" id="SSF46626">
    <property type="entry name" value="Cytochrome c"/>
    <property type="match status" value="1"/>
</dbReference>
<dbReference type="Gene3D" id="1.10.760.10">
    <property type="entry name" value="Cytochrome c-like domain"/>
    <property type="match status" value="1"/>
</dbReference>
<dbReference type="InterPro" id="IPR051395">
    <property type="entry name" value="Cytochrome_c_Peroxidase/MauG"/>
</dbReference>
<evidence type="ECO:0000256" key="4">
    <source>
        <dbReference type="PROSITE-ProRule" id="PRU00433"/>
    </source>
</evidence>
<dbReference type="GO" id="GO:0046872">
    <property type="term" value="F:metal ion binding"/>
    <property type="evidence" value="ECO:0007669"/>
    <property type="project" value="UniProtKB-KW"/>
</dbReference>
<feature type="chain" id="PRO_5035172037" evidence="5">
    <location>
        <begin position="22"/>
        <end position="499"/>
    </location>
</feature>
<evidence type="ECO:0000256" key="3">
    <source>
        <dbReference type="ARBA" id="ARBA00023004"/>
    </source>
</evidence>
<dbReference type="GO" id="GO:0020037">
    <property type="term" value="F:heme binding"/>
    <property type="evidence" value="ECO:0007669"/>
    <property type="project" value="InterPro"/>
</dbReference>
<evidence type="ECO:0000259" key="6">
    <source>
        <dbReference type="PROSITE" id="PS51007"/>
    </source>
</evidence>
<evidence type="ECO:0000313" key="8">
    <source>
        <dbReference type="Proteomes" id="UP000666240"/>
    </source>
</evidence>
<evidence type="ECO:0000313" key="7">
    <source>
        <dbReference type="EMBL" id="MBP0440081.1"/>
    </source>
</evidence>
<keyword evidence="8" id="KW-1185">Reference proteome</keyword>
<dbReference type="Proteomes" id="UP000666240">
    <property type="component" value="Unassembled WGS sequence"/>
</dbReference>
<evidence type="ECO:0000256" key="1">
    <source>
        <dbReference type="ARBA" id="ARBA00022617"/>
    </source>
</evidence>
<feature type="domain" description="Cytochrome c" evidence="6">
    <location>
        <begin position="367"/>
        <end position="499"/>
    </location>
</feature>
<dbReference type="Pfam" id="PF06537">
    <property type="entry name" value="DHOR"/>
    <property type="match status" value="1"/>
</dbReference>
<gene>
    <name evidence="7" type="ORF">J5Y06_15595</name>
</gene>
<dbReference type="GO" id="GO:0004130">
    <property type="term" value="F:cytochrome-c peroxidase activity"/>
    <property type="evidence" value="ECO:0007669"/>
    <property type="project" value="TreeGrafter"/>
</dbReference>
<dbReference type="RefSeq" id="WP_209336116.1">
    <property type="nucleotide sequence ID" value="NZ_JAGIYY010000005.1"/>
</dbReference>
<dbReference type="PANTHER" id="PTHR30600">
    <property type="entry name" value="CYTOCHROME C PEROXIDASE-RELATED"/>
    <property type="match status" value="1"/>
</dbReference>
<dbReference type="EMBL" id="JAGIYY010000005">
    <property type="protein sequence ID" value="MBP0440081.1"/>
    <property type="molecule type" value="Genomic_DNA"/>
</dbReference>
<dbReference type="PANTHER" id="PTHR30600:SF4">
    <property type="entry name" value="CYTOCHROME C DOMAIN-CONTAINING PROTEIN"/>
    <property type="match status" value="1"/>
</dbReference>
<feature type="signal peptide" evidence="5">
    <location>
        <begin position="1"/>
        <end position="21"/>
    </location>
</feature>
<accession>A0A8J7RKG2</accession>
<dbReference type="InterPro" id="IPR009056">
    <property type="entry name" value="Cyt_c-like_dom"/>
</dbReference>
<protein>
    <submittedName>
        <fullName evidence="7">C-type cytochrome</fullName>
    </submittedName>
</protein>
<dbReference type="InterPro" id="IPR010538">
    <property type="entry name" value="DHOR"/>
</dbReference>
<dbReference type="PROSITE" id="PS51007">
    <property type="entry name" value="CYTC"/>
    <property type="match status" value="1"/>
</dbReference>
<keyword evidence="1 4" id="KW-0349">Heme</keyword>
<keyword evidence="5" id="KW-0732">Signal</keyword>
<proteinExistence type="predicted"/>
<reference evidence="7" key="1">
    <citation type="submission" date="2021-03" db="EMBL/GenBank/DDBJ databases">
        <title>Genome sequencing and assembly of Tianweitania sediminis.</title>
        <authorList>
            <person name="Chhetri G."/>
        </authorList>
    </citation>
    <scope>NUCLEOTIDE SEQUENCE</scope>
    <source>
        <strain evidence="7">Z8</strain>
    </source>
</reference>
<dbReference type="PIRSF" id="PIRSF028099">
    <property type="entry name" value="DUF1111"/>
    <property type="match status" value="1"/>
</dbReference>